<dbReference type="SUPFAM" id="SSF89124">
    <property type="entry name" value="Nop domain"/>
    <property type="match status" value="1"/>
</dbReference>
<evidence type="ECO:0000256" key="1">
    <source>
        <dbReference type="ARBA" id="ARBA00004604"/>
    </source>
</evidence>
<dbReference type="GO" id="GO:0017069">
    <property type="term" value="F:snRNA binding"/>
    <property type="evidence" value="ECO:0007669"/>
    <property type="project" value="EnsemblFungi"/>
</dbReference>
<feature type="compositionally biased region" description="Low complexity" evidence="9">
    <location>
        <begin position="457"/>
        <end position="467"/>
    </location>
</feature>
<dbReference type="EMBL" id="JH767562">
    <property type="protein sequence ID" value="EON63269.1"/>
    <property type="molecule type" value="Genomic_DNA"/>
</dbReference>
<dbReference type="STRING" id="1168221.R7YN80"/>
<feature type="compositionally biased region" description="Basic and acidic residues" evidence="9">
    <location>
        <begin position="498"/>
        <end position="584"/>
    </location>
</feature>
<keyword evidence="4" id="KW-0690">Ribosome biogenesis</keyword>
<evidence type="ECO:0000256" key="3">
    <source>
        <dbReference type="ARBA" id="ARBA00020379"/>
    </source>
</evidence>
<dbReference type="GO" id="GO:0000452">
    <property type="term" value="P:snoRNA guided rRNA 2'-O-methylation"/>
    <property type="evidence" value="ECO:0007669"/>
    <property type="project" value="EnsemblFungi"/>
</dbReference>
<dbReference type="InterPro" id="IPR012976">
    <property type="entry name" value="NOSIC"/>
</dbReference>
<keyword evidence="6" id="KW-0539">Nucleus</keyword>
<dbReference type="SMART" id="SM00931">
    <property type="entry name" value="NOSIC"/>
    <property type="match status" value="1"/>
</dbReference>
<dbReference type="FunFam" id="1.10.246.90:FF:000003">
    <property type="entry name" value="Nucleolar protein 58"/>
    <property type="match status" value="1"/>
</dbReference>
<reference evidence="12" key="1">
    <citation type="submission" date="2012-06" db="EMBL/GenBank/DDBJ databases">
        <title>The genome sequence of Coniosporium apollinis CBS 100218.</title>
        <authorList>
            <consortium name="The Broad Institute Genome Sequencing Platform"/>
            <person name="Cuomo C."/>
            <person name="Gorbushina A."/>
            <person name="Noack S."/>
            <person name="Walker B."/>
            <person name="Young S.K."/>
            <person name="Zeng Q."/>
            <person name="Gargeya S."/>
            <person name="Fitzgerald M."/>
            <person name="Haas B."/>
            <person name="Abouelleil A."/>
            <person name="Alvarado L."/>
            <person name="Arachchi H.M."/>
            <person name="Berlin A.M."/>
            <person name="Chapman S.B."/>
            <person name="Goldberg J."/>
            <person name="Griggs A."/>
            <person name="Gujja S."/>
            <person name="Hansen M."/>
            <person name="Howarth C."/>
            <person name="Imamovic A."/>
            <person name="Larimer J."/>
            <person name="McCowan C."/>
            <person name="Montmayeur A."/>
            <person name="Murphy C."/>
            <person name="Neiman D."/>
            <person name="Pearson M."/>
            <person name="Priest M."/>
            <person name="Roberts A."/>
            <person name="Saif S."/>
            <person name="Shea T."/>
            <person name="Sisk P."/>
            <person name="Sykes S."/>
            <person name="Wortman J."/>
            <person name="Nusbaum C."/>
            <person name="Birren B."/>
        </authorList>
    </citation>
    <scope>NUCLEOTIDE SEQUENCE [LARGE SCALE GENOMIC DNA]</scope>
    <source>
        <strain evidence="12">CBS 100218</strain>
    </source>
</reference>
<dbReference type="Gene3D" id="1.10.287.4070">
    <property type="match status" value="1"/>
</dbReference>
<dbReference type="Gene3D" id="1.10.246.90">
    <property type="entry name" value="Nop domain"/>
    <property type="match status" value="1"/>
</dbReference>
<feature type="compositionally biased region" description="Acidic residues" evidence="9">
    <location>
        <begin position="479"/>
        <end position="497"/>
    </location>
</feature>
<dbReference type="InterPro" id="IPR045056">
    <property type="entry name" value="Nop56/Nop58"/>
</dbReference>
<dbReference type="OrthoDB" id="6780543at2759"/>
<dbReference type="FunFam" id="1.10.287.4070:FF:000001">
    <property type="entry name" value="Probable Nucleolar protein 58"/>
    <property type="match status" value="1"/>
</dbReference>
<evidence type="ECO:0000256" key="4">
    <source>
        <dbReference type="ARBA" id="ARBA00022517"/>
    </source>
</evidence>
<dbReference type="Pfam" id="PF01798">
    <property type="entry name" value="Nop"/>
    <property type="match status" value="1"/>
</dbReference>
<sequence>MTLFILTETSAGYALHKAKDKKLLKHDLPEEAHTAEGICSLLKLKSFSKFDSAATALNEAAALTDGKVTPMLSSLLDSLKDEKKASLAVMDPKLGNAIKKLPQLSITPISDASTADLFRAIRSHLPSLIAGLTPKDIDTMSLGLSHSLSRHKLRFSPDKVDTMIIQAIALLDDLDKELNTYAMRVKEWYGWHFPEVARIINDNVAYAKVILAMGMRTNASNADLTEILPEEIEAAVKAAAEVSMGTEITDEDLENIRALAEQVVSFTEYRAQLANYLATRMQAIAPNLTTLVGELVGARLIAHAGSLMNLAKSPGSTIQILGAEKALFRALKTKHDTPKYGLIYHASLIGQATGRNKGKIARMLASKAALGLRVDSLSDWGQSGEGKLAEPTEEEKRAVGVNARLTIERRLRNLEGKPLRPTGAAIGPGGQAKPGKWEVKEARKYNPDADGLAGDEPAAAAQSAPPAKTKDVKMGDADAGAEDDDEEDEDEDEETEELITKTHLNGDAEREVVKADKKQQKQAEKDAKIARKLARAEKRERKEAKKAAKEAKKEGKEAKKEKKEKDDGESGRKRKREEADGEEKKKKKKSKA</sequence>
<dbReference type="OMA" id="MGMRSNW"/>
<dbReference type="GO" id="GO:0000447">
    <property type="term" value="P:endonucleolytic cleavage in ITS1 to separate SSU-rRNA from 5.8S rRNA and LSU-rRNA from tricistronic rRNA transcript (SSU-rRNA, 5.8S rRNA, LSU-rRNA)"/>
    <property type="evidence" value="ECO:0007669"/>
    <property type="project" value="EnsemblFungi"/>
</dbReference>
<dbReference type="GO" id="GO:0032040">
    <property type="term" value="C:small-subunit processome"/>
    <property type="evidence" value="ECO:0007669"/>
    <property type="project" value="EnsemblFungi"/>
</dbReference>
<dbReference type="GO" id="GO:0000480">
    <property type="term" value="P:endonucleolytic cleavage in 5'-ETS of tricistronic rRNA transcript (SSU-rRNA, 5.8S rRNA, LSU-rRNA)"/>
    <property type="evidence" value="ECO:0007669"/>
    <property type="project" value="EnsemblFungi"/>
</dbReference>
<evidence type="ECO:0000256" key="9">
    <source>
        <dbReference type="SAM" id="MobiDB-lite"/>
    </source>
</evidence>
<dbReference type="InterPro" id="IPR012974">
    <property type="entry name" value="NOP58/56_N"/>
</dbReference>
<comment type="function">
    <text evidence="8">Required for pre-18S rRNA processing. May bind microtubules.</text>
</comment>
<dbReference type="HOGENOM" id="CLU_015495_5_0_1"/>
<keyword evidence="12" id="KW-1185">Reference proteome</keyword>
<dbReference type="Pfam" id="PF08156">
    <property type="entry name" value="NOP5NT"/>
    <property type="match status" value="1"/>
</dbReference>
<evidence type="ECO:0000259" key="10">
    <source>
        <dbReference type="PROSITE" id="PS51358"/>
    </source>
</evidence>
<dbReference type="AlphaFoldDB" id="R7YN80"/>
<evidence type="ECO:0000313" key="12">
    <source>
        <dbReference type="Proteomes" id="UP000016924"/>
    </source>
</evidence>
<gene>
    <name evidence="11" type="ORF">W97_02496</name>
</gene>
<evidence type="ECO:0000256" key="5">
    <source>
        <dbReference type="ARBA" id="ARBA00022552"/>
    </source>
</evidence>
<dbReference type="RefSeq" id="XP_007778586.1">
    <property type="nucleotide sequence ID" value="XM_007780396.1"/>
</dbReference>
<organism evidence="11 12">
    <name type="scientific">Coniosporium apollinis (strain CBS 100218)</name>
    <name type="common">Rock-inhabiting black yeast</name>
    <dbReference type="NCBI Taxonomy" id="1168221"/>
    <lineage>
        <taxon>Eukaryota</taxon>
        <taxon>Fungi</taxon>
        <taxon>Dikarya</taxon>
        <taxon>Ascomycota</taxon>
        <taxon>Pezizomycotina</taxon>
        <taxon>Dothideomycetes</taxon>
        <taxon>Dothideomycetes incertae sedis</taxon>
        <taxon>Coniosporium</taxon>
    </lineage>
</organism>
<dbReference type="InterPro" id="IPR042239">
    <property type="entry name" value="Nop_C"/>
</dbReference>
<dbReference type="GO" id="GO:1902570">
    <property type="term" value="P:protein localization to nucleolus"/>
    <property type="evidence" value="ECO:0007669"/>
    <property type="project" value="EnsemblFungi"/>
</dbReference>
<accession>R7YN80</accession>
<name>R7YN80_CONA1</name>
<dbReference type="GO" id="GO:0000494">
    <property type="term" value="P:box C/D sno(s)RNA 3'-end processing"/>
    <property type="evidence" value="ECO:0007669"/>
    <property type="project" value="EnsemblFungi"/>
</dbReference>
<feature type="domain" description="Nop" evidence="10">
    <location>
        <begin position="284"/>
        <end position="416"/>
    </location>
</feature>
<dbReference type="PANTHER" id="PTHR10894">
    <property type="entry name" value="NUCLEOLAR PROTEIN 5 NUCLEOLAR PROTEIN NOP5 NOP58"/>
    <property type="match status" value="1"/>
</dbReference>
<dbReference type="Proteomes" id="UP000016924">
    <property type="component" value="Unassembled WGS sequence"/>
</dbReference>
<feature type="region of interest" description="Disordered" evidence="9">
    <location>
        <begin position="414"/>
        <end position="592"/>
    </location>
</feature>
<dbReference type="InterPro" id="IPR036070">
    <property type="entry name" value="Nop_dom_sf"/>
</dbReference>
<dbReference type="GO" id="GO:0030515">
    <property type="term" value="F:snoRNA binding"/>
    <property type="evidence" value="ECO:0007669"/>
    <property type="project" value="InterPro"/>
</dbReference>
<dbReference type="InterPro" id="IPR002687">
    <property type="entry name" value="Nop_dom"/>
</dbReference>
<dbReference type="PANTHER" id="PTHR10894:SF1">
    <property type="entry name" value="NUCLEOLAR PROTEIN 58"/>
    <property type="match status" value="1"/>
</dbReference>
<proteinExistence type="inferred from homology"/>
<evidence type="ECO:0000256" key="8">
    <source>
        <dbReference type="ARBA" id="ARBA00024837"/>
    </source>
</evidence>
<evidence type="ECO:0000313" key="11">
    <source>
        <dbReference type="EMBL" id="EON63269.1"/>
    </source>
</evidence>
<evidence type="ECO:0000256" key="6">
    <source>
        <dbReference type="ARBA" id="ARBA00023242"/>
    </source>
</evidence>
<evidence type="ECO:0000256" key="2">
    <source>
        <dbReference type="ARBA" id="ARBA00009211"/>
    </source>
</evidence>
<protein>
    <recommendedName>
        <fullName evidence="3">Nucleolar protein 58</fullName>
    </recommendedName>
</protein>
<dbReference type="PROSITE" id="PS51358">
    <property type="entry name" value="NOP"/>
    <property type="match status" value="1"/>
</dbReference>
<comment type="subcellular location">
    <subcellularLocation>
        <location evidence="1">Nucleus</location>
        <location evidence="1">Nucleolus</location>
    </subcellularLocation>
</comment>
<keyword evidence="7" id="KW-0687">Ribonucleoprotein</keyword>
<comment type="similarity">
    <text evidence="2">Belongs to the NOP5/NOP56 family.</text>
</comment>
<feature type="compositionally biased region" description="Basic and acidic residues" evidence="9">
    <location>
        <begin position="435"/>
        <end position="447"/>
    </location>
</feature>
<dbReference type="eggNOG" id="KOG2572">
    <property type="taxonomic scope" value="Eukaryota"/>
</dbReference>
<dbReference type="GeneID" id="19899807"/>
<dbReference type="GO" id="GO:0000472">
    <property type="term" value="P:endonucleolytic cleavage to generate mature 5'-end of SSU-rRNA from (SSU-rRNA, 5.8S rRNA, LSU-rRNA)"/>
    <property type="evidence" value="ECO:0007669"/>
    <property type="project" value="EnsemblFungi"/>
</dbReference>
<evidence type="ECO:0000256" key="7">
    <source>
        <dbReference type="ARBA" id="ARBA00023274"/>
    </source>
</evidence>
<keyword evidence="5" id="KW-0698">rRNA processing</keyword>
<dbReference type="GO" id="GO:0031428">
    <property type="term" value="C:box C/D methylation guide snoRNP complex"/>
    <property type="evidence" value="ECO:0007669"/>
    <property type="project" value="EnsemblFungi"/>
</dbReference>